<evidence type="ECO:0000256" key="9">
    <source>
        <dbReference type="ARBA" id="ARBA00022807"/>
    </source>
</evidence>
<evidence type="ECO:0000256" key="11">
    <source>
        <dbReference type="RuleBase" id="RU367104"/>
    </source>
</evidence>
<evidence type="ECO:0000256" key="8">
    <source>
        <dbReference type="ARBA" id="ARBA00022801"/>
    </source>
</evidence>
<dbReference type="Pfam" id="PF02338">
    <property type="entry name" value="OTU"/>
    <property type="match status" value="1"/>
</dbReference>
<dbReference type="PANTHER" id="PTHR13312:SF0">
    <property type="entry name" value="UBIQUITIN THIOESTERASE OTU1"/>
    <property type="match status" value="1"/>
</dbReference>
<dbReference type="VEuPathDB" id="FungiDB:ASPSYDRAFT_30135"/>
<evidence type="ECO:0000256" key="2">
    <source>
        <dbReference type="ARBA" id="ARBA00004496"/>
    </source>
</evidence>
<evidence type="ECO:0000256" key="4">
    <source>
        <dbReference type="ARBA" id="ARBA00022670"/>
    </source>
</evidence>
<evidence type="ECO:0000259" key="13">
    <source>
        <dbReference type="PROSITE" id="PS50802"/>
    </source>
</evidence>
<evidence type="ECO:0000256" key="5">
    <source>
        <dbReference type="ARBA" id="ARBA00022723"/>
    </source>
</evidence>
<evidence type="ECO:0000313" key="15">
    <source>
        <dbReference type="Proteomes" id="UP000184356"/>
    </source>
</evidence>
<evidence type="ECO:0000256" key="1">
    <source>
        <dbReference type="ARBA" id="ARBA00000707"/>
    </source>
</evidence>
<dbReference type="GO" id="GO:0036503">
    <property type="term" value="P:ERAD pathway"/>
    <property type="evidence" value="ECO:0007669"/>
    <property type="project" value="TreeGrafter"/>
</dbReference>
<keyword evidence="3 11" id="KW-0963">Cytoplasm</keyword>
<dbReference type="PROSITE" id="PS50802">
    <property type="entry name" value="OTU"/>
    <property type="match status" value="1"/>
</dbReference>
<dbReference type="Pfam" id="PF21403">
    <property type="entry name" value="OTU1_UBXL"/>
    <property type="match status" value="1"/>
</dbReference>
<evidence type="ECO:0000256" key="3">
    <source>
        <dbReference type="ARBA" id="ARBA00022490"/>
    </source>
</evidence>
<evidence type="ECO:0000256" key="7">
    <source>
        <dbReference type="ARBA" id="ARBA00022786"/>
    </source>
</evidence>
<keyword evidence="7 11" id="KW-0833">Ubl conjugation pathway</keyword>
<dbReference type="GO" id="GO:0016579">
    <property type="term" value="P:protein deubiquitination"/>
    <property type="evidence" value="ECO:0007669"/>
    <property type="project" value="TreeGrafter"/>
</dbReference>
<proteinExistence type="predicted"/>
<dbReference type="InterPro" id="IPR057766">
    <property type="entry name" value="Znf-C2H2_OTU1-like_C"/>
</dbReference>
<dbReference type="FunFam" id="3.90.70.80:FF:000016">
    <property type="entry name" value="Putative ubiquitin thioesterase otu1"/>
    <property type="match status" value="1"/>
</dbReference>
<dbReference type="RefSeq" id="XP_040705461.1">
    <property type="nucleotide sequence ID" value="XM_040844744.1"/>
</dbReference>
<comment type="catalytic activity">
    <reaction evidence="1 11">
        <text>Thiol-dependent hydrolysis of ester, thioester, amide, peptide and isopeptide bonds formed by the C-terminal Gly of ubiquitin (a 76-residue protein attached to proteins as an intracellular targeting signal).</text>
        <dbReference type="EC" id="3.4.19.12"/>
    </reaction>
</comment>
<reference evidence="15" key="1">
    <citation type="journal article" date="2017" name="Genome Biol.">
        <title>Comparative genomics reveals high biological diversity and specific adaptations in the industrially and medically important fungal genus Aspergillus.</title>
        <authorList>
            <person name="de Vries R.P."/>
            <person name="Riley R."/>
            <person name="Wiebenga A."/>
            <person name="Aguilar-Osorio G."/>
            <person name="Amillis S."/>
            <person name="Uchima C.A."/>
            <person name="Anderluh G."/>
            <person name="Asadollahi M."/>
            <person name="Askin M."/>
            <person name="Barry K."/>
            <person name="Battaglia E."/>
            <person name="Bayram O."/>
            <person name="Benocci T."/>
            <person name="Braus-Stromeyer S.A."/>
            <person name="Caldana C."/>
            <person name="Canovas D."/>
            <person name="Cerqueira G.C."/>
            <person name="Chen F."/>
            <person name="Chen W."/>
            <person name="Choi C."/>
            <person name="Clum A."/>
            <person name="Dos Santos R.A."/>
            <person name="Damasio A.R."/>
            <person name="Diallinas G."/>
            <person name="Emri T."/>
            <person name="Fekete E."/>
            <person name="Flipphi M."/>
            <person name="Freyberg S."/>
            <person name="Gallo A."/>
            <person name="Gournas C."/>
            <person name="Habgood R."/>
            <person name="Hainaut M."/>
            <person name="Harispe M.L."/>
            <person name="Henrissat B."/>
            <person name="Hilden K.S."/>
            <person name="Hope R."/>
            <person name="Hossain A."/>
            <person name="Karabika E."/>
            <person name="Karaffa L."/>
            <person name="Karanyi Z."/>
            <person name="Krasevec N."/>
            <person name="Kuo A."/>
            <person name="Kusch H."/>
            <person name="LaButti K."/>
            <person name="Lagendijk E.L."/>
            <person name="Lapidus A."/>
            <person name="Levasseur A."/>
            <person name="Lindquist E."/>
            <person name="Lipzen A."/>
            <person name="Logrieco A.F."/>
            <person name="MacCabe A."/>
            <person name="Maekelae M.R."/>
            <person name="Malavazi I."/>
            <person name="Melin P."/>
            <person name="Meyer V."/>
            <person name="Mielnichuk N."/>
            <person name="Miskei M."/>
            <person name="Molnar A.P."/>
            <person name="Mule G."/>
            <person name="Ngan C.Y."/>
            <person name="Orejas M."/>
            <person name="Orosz E."/>
            <person name="Ouedraogo J.P."/>
            <person name="Overkamp K.M."/>
            <person name="Park H.-S."/>
            <person name="Perrone G."/>
            <person name="Piumi F."/>
            <person name="Punt P.J."/>
            <person name="Ram A.F."/>
            <person name="Ramon A."/>
            <person name="Rauscher S."/>
            <person name="Record E."/>
            <person name="Riano-Pachon D.M."/>
            <person name="Robert V."/>
            <person name="Roehrig J."/>
            <person name="Ruller R."/>
            <person name="Salamov A."/>
            <person name="Salih N.S."/>
            <person name="Samson R.A."/>
            <person name="Sandor E."/>
            <person name="Sanguinetti M."/>
            <person name="Schuetze T."/>
            <person name="Sepcic K."/>
            <person name="Shelest E."/>
            <person name="Sherlock G."/>
            <person name="Sophianopoulou V."/>
            <person name="Squina F.M."/>
            <person name="Sun H."/>
            <person name="Susca A."/>
            <person name="Todd R.B."/>
            <person name="Tsang A."/>
            <person name="Unkles S.E."/>
            <person name="van de Wiele N."/>
            <person name="van Rossen-Uffink D."/>
            <person name="Oliveira J.V."/>
            <person name="Vesth T.C."/>
            <person name="Visser J."/>
            <person name="Yu J.-H."/>
            <person name="Zhou M."/>
            <person name="Andersen M.R."/>
            <person name="Archer D.B."/>
            <person name="Baker S.E."/>
            <person name="Benoit I."/>
            <person name="Brakhage A.A."/>
            <person name="Braus G.H."/>
            <person name="Fischer R."/>
            <person name="Frisvad J.C."/>
            <person name="Goldman G.H."/>
            <person name="Houbraken J."/>
            <person name="Oakley B."/>
            <person name="Pocsi I."/>
            <person name="Scazzocchio C."/>
            <person name="Seiboth B."/>
            <person name="vanKuyk P.A."/>
            <person name="Wortman J."/>
            <person name="Dyer P.S."/>
            <person name="Grigoriev I.V."/>
        </authorList>
    </citation>
    <scope>NUCLEOTIDE SEQUENCE [LARGE SCALE GENOMIC DNA]</scope>
    <source>
        <strain evidence="15">CBS 593.65</strain>
    </source>
</reference>
<dbReference type="InterPro" id="IPR048857">
    <property type="entry name" value="OTU1_Ubl"/>
</dbReference>
<dbReference type="EMBL" id="KV878584">
    <property type="protein sequence ID" value="OJJ61655.1"/>
    <property type="molecule type" value="Genomic_DNA"/>
</dbReference>
<keyword evidence="4" id="KW-0645">Protease</keyword>
<comment type="function">
    <text evidence="11">Hydrolase that can remove conjugated ubiquitin from proteins and may therefore play an important regulatory role at the level of protein turnover by preventing degradation.</text>
</comment>
<dbReference type="Gene3D" id="3.90.70.80">
    <property type="match status" value="1"/>
</dbReference>
<dbReference type="GO" id="GO:0008270">
    <property type="term" value="F:zinc ion binding"/>
    <property type="evidence" value="ECO:0007669"/>
    <property type="project" value="UniProtKB-KW"/>
</dbReference>
<dbReference type="AlphaFoldDB" id="A0A1L9TQJ6"/>
<dbReference type="OrthoDB" id="65596at2759"/>
<dbReference type="GO" id="GO:0005829">
    <property type="term" value="C:cytosol"/>
    <property type="evidence" value="ECO:0007669"/>
    <property type="project" value="TreeGrafter"/>
</dbReference>
<keyword evidence="10" id="KW-0862">Zinc</keyword>
<keyword evidence="6" id="KW-0863">Zinc-finger</keyword>
<protein>
    <recommendedName>
        <fullName evidence="11">Ubiquitin thioesterase OTU</fullName>
        <ecNumber evidence="11">3.4.19.12</ecNumber>
    </recommendedName>
</protein>
<feature type="compositionally biased region" description="Low complexity" evidence="12">
    <location>
        <begin position="92"/>
        <end position="109"/>
    </location>
</feature>
<keyword evidence="9 11" id="KW-0788">Thiol protease</keyword>
<evidence type="ECO:0000256" key="12">
    <source>
        <dbReference type="SAM" id="MobiDB-lite"/>
    </source>
</evidence>
<keyword evidence="15" id="KW-1185">Reference proteome</keyword>
<dbReference type="GeneID" id="63760817"/>
<keyword evidence="5" id="KW-0479">Metal-binding</keyword>
<dbReference type="GO" id="GO:0005634">
    <property type="term" value="C:nucleus"/>
    <property type="evidence" value="ECO:0007669"/>
    <property type="project" value="TreeGrafter"/>
</dbReference>
<comment type="subcellular location">
    <subcellularLocation>
        <location evidence="2 11">Cytoplasm</location>
    </subcellularLocation>
</comment>
<evidence type="ECO:0000256" key="6">
    <source>
        <dbReference type="ARBA" id="ARBA00022771"/>
    </source>
</evidence>
<dbReference type="Gene3D" id="3.10.20.90">
    <property type="entry name" value="Phosphatidylinositol 3-kinase Catalytic Subunit, Chain A, domain 1"/>
    <property type="match status" value="1"/>
</dbReference>
<dbReference type="PANTHER" id="PTHR13312">
    <property type="entry name" value="HIV-INDUCED PROTEIN-7-LIKE PROTEASE"/>
    <property type="match status" value="1"/>
</dbReference>
<dbReference type="InterPro" id="IPR003323">
    <property type="entry name" value="OTU_dom"/>
</dbReference>
<dbReference type="EC" id="3.4.19.12" evidence="11"/>
<accession>A0A1L9TQJ6</accession>
<sequence>MRIRIRGPSGQFTVTLSEDATSEDLRNEIVDKTGLTAYYVKYGYPPKPLSLDRTETYQKLTELGVQLDREQLIITAKDSLETESPAEKQDASTTSSNTIPPSSPKSSLSRKQNPVAEDTPKVPSLEHDGIFVLRVMPDDNSCLFRAISTALLPGADTMVELRSTVAETIQSNPDVYSSAILEQPRDDYCRWIKDETSWGGAIEMSILSKHFDIEICSIDLGNLRIDHFNEGQNKRCFLVYSGIHYDTIALSAGDNASPEFDTTVFDASDSLVLEKALVLCRMLQERNYYTDVAAFRLHCNTCGAILTGEKGAKEHTSRTGHSDFSQVA</sequence>
<dbReference type="InterPro" id="IPR038765">
    <property type="entry name" value="Papain-like_cys_pep_sf"/>
</dbReference>
<dbReference type="STRING" id="1036612.A0A1L9TQJ6"/>
<feature type="domain" description="OTU" evidence="13">
    <location>
        <begin position="131"/>
        <end position="251"/>
    </location>
</feature>
<feature type="region of interest" description="Disordered" evidence="12">
    <location>
        <begin position="76"/>
        <end position="122"/>
    </location>
</feature>
<dbReference type="SUPFAM" id="SSF54001">
    <property type="entry name" value="Cysteine proteinases"/>
    <property type="match status" value="1"/>
</dbReference>
<dbReference type="Pfam" id="PF24560">
    <property type="entry name" value="zf-C2H2_OTU1_C"/>
    <property type="match status" value="1"/>
</dbReference>
<evidence type="ECO:0000256" key="10">
    <source>
        <dbReference type="ARBA" id="ARBA00022833"/>
    </source>
</evidence>
<dbReference type="Proteomes" id="UP000184356">
    <property type="component" value="Unassembled WGS sequence"/>
</dbReference>
<name>A0A1L9TQJ6_9EURO</name>
<dbReference type="CDD" id="cd22745">
    <property type="entry name" value="OTU_OTU1"/>
    <property type="match status" value="1"/>
</dbReference>
<gene>
    <name evidence="14" type="ORF">ASPSYDRAFT_30135</name>
</gene>
<keyword evidence="8 11" id="KW-0378">Hydrolase</keyword>
<dbReference type="GO" id="GO:0030968">
    <property type="term" value="P:endoplasmic reticulum unfolded protein response"/>
    <property type="evidence" value="ECO:0007669"/>
    <property type="project" value="TreeGrafter"/>
</dbReference>
<organism evidence="14 15">
    <name type="scientific">Aspergillus sydowii CBS 593.65</name>
    <dbReference type="NCBI Taxonomy" id="1036612"/>
    <lineage>
        <taxon>Eukaryota</taxon>
        <taxon>Fungi</taxon>
        <taxon>Dikarya</taxon>
        <taxon>Ascomycota</taxon>
        <taxon>Pezizomycotina</taxon>
        <taxon>Eurotiomycetes</taxon>
        <taxon>Eurotiomycetidae</taxon>
        <taxon>Eurotiales</taxon>
        <taxon>Aspergillaceae</taxon>
        <taxon>Aspergillus</taxon>
        <taxon>Aspergillus subgen. Nidulantes</taxon>
    </lineage>
</organism>
<evidence type="ECO:0000313" key="14">
    <source>
        <dbReference type="EMBL" id="OJJ61655.1"/>
    </source>
</evidence>
<dbReference type="GO" id="GO:0004843">
    <property type="term" value="F:cysteine-type deubiquitinase activity"/>
    <property type="evidence" value="ECO:0007669"/>
    <property type="project" value="UniProtKB-UniRule"/>
</dbReference>